<dbReference type="InterPro" id="IPR050090">
    <property type="entry name" value="Tyrosine_recombinase_XerCD"/>
</dbReference>
<sequence length="474" mass="53519">MGLEIRKGRDGSWRKIWYGTYKLNGKRHAVNLGVKIAGEPPASLKAGDEGDRAFERSRATAQAKLDQIVAEAKGKKNAVRIVEKIYEMQTGEALSSILLGDISKEWRRIPRKRQPSARYVKQCTAVLDNFAAYAMGHNKNIQDIGQVTKNMARAFMQAEEERKLSPKTWNDTLKLLRTTFQKLLPEGAPNPFNGIPSKESETIFREPFSPEELKVIIEKSLEHDFIRPVMITGICTAMRRGDCCLLQWKDVDLRNGFLTVKTSKTGQTVKIPIFPLLSDELAALPKKGEYVFPEQAAMYRDNPDGITWRVRQVLKAAGFKDKKDSEDDVIKGKVHAARETGLRRASIRDFHSFRVTWVTLALSAGVPLELVQKVTGHKTTEVVFKHYFQPGDDVFKERLVQAMPQLLMQGNGKQLAEPPMEYEIDPGPAKQLEKALKLLGVVRSPKYSKQLKEAIQLIASAKQWYDSTVLREVS</sequence>
<evidence type="ECO:0000256" key="2">
    <source>
        <dbReference type="ARBA" id="ARBA00022908"/>
    </source>
</evidence>
<dbReference type="GO" id="GO:0015074">
    <property type="term" value="P:DNA integration"/>
    <property type="evidence" value="ECO:0007669"/>
    <property type="project" value="UniProtKB-KW"/>
</dbReference>
<dbReference type="InterPro" id="IPR044068">
    <property type="entry name" value="CB"/>
</dbReference>
<evidence type="ECO:0000256" key="5">
    <source>
        <dbReference type="PROSITE-ProRule" id="PRU01248"/>
    </source>
</evidence>
<dbReference type="GO" id="GO:0003677">
    <property type="term" value="F:DNA binding"/>
    <property type="evidence" value="ECO:0007669"/>
    <property type="project" value="UniProtKB-UniRule"/>
</dbReference>
<dbReference type="EMBL" id="CAAHFG010000003">
    <property type="protein sequence ID" value="VGO16625.1"/>
    <property type="molecule type" value="Genomic_DNA"/>
</dbReference>
<dbReference type="Gene3D" id="1.10.443.10">
    <property type="entry name" value="Intergrase catalytic core"/>
    <property type="match status" value="1"/>
</dbReference>
<dbReference type="PANTHER" id="PTHR30349">
    <property type="entry name" value="PHAGE INTEGRASE-RELATED"/>
    <property type="match status" value="1"/>
</dbReference>
<evidence type="ECO:0000256" key="4">
    <source>
        <dbReference type="ARBA" id="ARBA00023172"/>
    </source>
</evidence>
<feature type="domain" description="Core-binding (CB)" evidence="7">
    <location>
        <begin position="97"/>
        <end position="184"/>
    </location>
</feature>
<name>A0A6C2U9G2_PONDE</name>
<evidence type="ECO:0000256" key="3">
    <source>
        <dbReference type="ARBA" id="ARBA00023125"/>
    </source>
</evidence>
<evidence type="ECO:0000259" key="6">
    <source>
        <dbReference type="PROSITE" id="PS51898"/>
    </source>
</evidence>
<keyword evidence="4" id="KW-0233">DNA recombination</keyword>
<organism evidence="8 9">
    <name type="scientific">Pontiella desulfatans</name>
    <dbReference type="NCBI Taxonomy" id="2750659"/>
    <lineage>
        <taxon>Bacteria</taxon>
        <taxon>Pseudomonadati</taxon>
        <taxon>Kiritimatiellota</taxon>
        <taxon>Kiritimatiellia</taxon>
        <taxon>Kiritimatiellales</taxon>
        <taxon>Pontiellaceae</taxon>
        <taxon>Pontiella</taxon>
    </lineage>
</organism>
<evidence type="ECO:0000259" key="7">
    <source>
        <dbReference type="PROSITE" id="PS51900"/>
    </source>
</evidence>
<evidence type="ECO:0000256" key="1">
    <source>
        <dbReference type="ARBA" id="ARBA00008857"/>
    </source>
</evidence>
<reference evidence="8 9" key="1">
    <citation type="submission" date="2019-04" db="EMBL/GenBank/DDBJ databases">
        <authorList>
            <person name="Van Vliet M D."/>
        </authorList>
    </citation>
    <scope>NUCLEOTIDE SEQUENCE [LARGE SCALE GENOMIC DNA]</scope>
    <source>
        <strain evidence="8 9">F1</strain>
    </source>
</reference>
<dbReference type="AlphaFoldDB" id="A0A6C2U9G2"/>
<evidence type="ECO:0000313" key="9">
    <source>
        <dbReference type="Proteomes" id="UP000366872"/>
    </source>
</evidence>
<dbReference type="GO" id="GO:0006310">
    <property type="term" value="P:DNA recombination"/>
    <property type="evidence" value="ECO:0007669"/>
    <property type="project" value="UniProtKB-KW"/>
</dbReference>
<evidence type="ECO:0000313" key="8">
    <source>
        <dbReference type="EMBL" id="VGO16625.1"/>
    </source>
</evidence>
<accession>A0A6C2U9G2</accession>
<dbReference type="InterPro" id="IPR013762">
    <property type="entry name" value="Integrase-like_cat_sf"/>
</dbReference>
<dbReference type="PROSITE" id="PS51898">
    <property type="entry name" value="TYR_RECOMBINASE"/>
    <property type="match status" value="1"/>
</dbReference>
<comment type="similarity">
    <text evidence="1">Belongs to the 'phage' integrase family.</text>
</comment>
<protein>
    <submittedName>
        <fullName evidence="8">Defective protein IntQ</fullName>
    </submittedName>
</protein>
<feature type="domain" description="Tyr recombinase" evidence="6">
    <location>
        <begin position="203"/>
        <end position="404"/>
    </location>
</feature>
<dbReference type="CDD" id="cd00397">
    <property type="entry name" value="DNA_BRE_C"/>
    <property type="match status" value="1"/>
</dbReference>
<keyword evidence="3 5" id="KW-0238">DNA-binding</keyword>
<dbReference type="PROSITE" id="PS51900">
    <property type="entry name" value="CB"/>
    <property type="match status" value="1"/>
</dbReference>
<dbReference type="RefSeq" id="WP_136082114.1">
    <property type="nucleotide sequence ID" value="NZ_CAAHFG010000003.1"/>
</dbReference>
<dbReference type="InterPro" id="IPR011010">
    <property type="entry name" value="DNA_brk_join_enz"/>
</dbReference>
<dbReference type="InterPro" id="IPR010998">
    <property type="entry name" value="Integrase_recombinase_N"/>
</dbReference>
<proteinExistence type="inferred from homology"/>
<dbReference type="InterPro" id="IPR002104">
    <property type="entry name" value="Integrase_catalytic"/>
</dbReference>
<dbReference type="PANTHER" id="PTHR30349:SF41">
    <property type="entry name" value="INTEGRASE_RECOMBINASE PROTEIN MJ0367-RELATED"/>
    <property type="match status" value="1"/>
</dbReference>
<dbReference type="Gene3D" id="1.10.150.130">
    <property type="match status" value="1"/>
</dbReference>
<gene>
    <name evidence="8" type="primary">intQ_2</name>
    <name evidence="8" type="ORF">PDESU_05216</name>
</gene>
<keyword evidence="2" id="KW-0229">DNA integration</keyword>
<dbReference type="Pfam" id="PF00589">
    <property type="entry name" value="Phage_integrase"/>
    <property type="match status" value="1"/>
</dbReference>
<dbReference type="SUPFAM" id="SSF56349">
    <property type="entry name" value="DNA breaking-rejoining enzymes"/>
    <property type="match status" value="1"/>
</dbReference>
<keyword evidence="9" id="KW-1185">Reference proteome</keyword>
<dbReference type="Proteomes" id="UP000366872">
    <property type="component" value="Unassembled WGS sequence"/>
</dbReference>